<dbReference type="OrthoDB" id="9815644at2"/>
<proteinExistence type="predicted"/>
<dbReference type="GO" id="GO:0032259">
    <property type="term" value="P:methylation"/>
    <property type="evidence" value="ECO:0007669"/>
    <property type="project" value="UniProtKB-KW"/>
</dbReference>
<evidence type="ECO:0000313" key="3">
    <source>
        <dbReference type="EMBL" id="TVT25935.1"/>
    </source>
</evidence>
<accession>A0A558ANU6</accession>
<keyword evidence="3" id="KW-0489">Methyltransferase</keyword>
<dbReference type="InterPro" id="IPR013630">
    <property type="entry name" value="Methyltransf_Zn-bd_dom_put"/>
</dbReference>
<protein>
    <submittedName>
        <fullName evidence="3">Class I SAM-dependent methyltransferase</fullName>
    </submittedName>
</protein>
<dbReference type="Gene3D" id="6.20.50.110">
    <property type="entry name" value="Methyltransferase, zinc-binding domain"/>
    <property type="match status" value="1"/>
</dbReference>
<feature type="domain" description="C-methyltransferase" evidence="2">
    <location>
        <begin position="237"/>
        <end position="393"/>
    </location>
</feature>
<dbReference type="RefSeq" id="WP_144631820.1">
    <property type="nucleotide sequence ID" value="NZ_BNAX01000008.1"/>
</dbReference>
<dbReference type="InterPro" id="IPR013691">
    <property type="entry name" value="MeTrfase_14"/>
</dbReference>
<dbReference type="InterPro" id="IPR029063">
    <property type="entry name" value="SAM-dependent_MTases_sf"/>
</dbReference>
<dbReference type="SUPFAM" id="SSF53335">
    <property type="entry name" value="S-adenosyl-L-methionine-dependent methyltransferases"/>
    <property type="match status" value="1"/>
</dbReference>
<dbReference type="EMBL" id="VJZA01000001">
    <property type="protein sequence ID" value="TVT25935.1"/>
    <property type="molecule type" value="Genomic_DNA"/>
</dbReference>
<evidence type="ECO:0000259" key="2">
    <source>
        <dbReference type="Pfam" id="PF08484"/>
    </source>
</evidence>
<name>A0A558ANU6_9PSEU</name>
<dbReference type="Gene3D" id="3.40.50.720">
    <property type="entry name" value="NAD(P)-binding Rossmann-like Domain"/>
    <property type="match status" value="1"/>
</dbReference>
<dbReference type="InterPro" id="IPR038576">
    <property type="entry name" value="Methyltransf_Zn-bd_dom_put_sf"/>
</dbReference>
<gene>
    <name evidence="3" type="ORF">FNH06_00425</name>
</gene>
<organism evidence="3 4">
    <name type="scientific">Amycolatopsis acidiphila</name>
    <dbReference type="NCBI Taxonomy" id="715473"/>
    <lineage>
        <taxon>Bacteria</taxon>
        <taxon>Bacillati</taxon>
        <taxon>Actinomycetota</taxon>
        <taxon>Actinomycetes</taxon>
        <taxon>Pseudonocardiales</taxon>
        <taxon>Pseudonocardiaceae</taxon>
        <taxon>Amycolatopsis</taxon>
    </lineage>
</organism>
<reference evidence="3 4" key="1">
    <citation type="submission" date="2019-07" db="EMBL/GenBank/DDBJ databases">
        <title>New species of Amycolatopsis and Streptomyces.</title>
        <authorList>
            <person name="Duangmal K."/>
            <person name="Teo W.F.A."/>
            <person name="Lipun K."/>
        </authorList>
    </citation>
    <scope>NUCLEOTIDE SEQUENCE [LARGE SCALE GENOMIC DNA]</scope>
    <source>
        <strain evidence="3 4">JCM 30562</strain>
    </source>
</reference>
<dbReference type="Proteomes" id="UP000318578">
    <property type="component" value="Unassembled WGS sequence"/>
</dbReference>
<evidence type="ECO:0000259" key="1">
    <source>
        <dbReference type="Pfam" id="PF08421"/>
    </source>
</evidence>
<comment type="caution">
    <text evidence="3">The sequence shown here is derived from an EMBL/GenBank/DDBJ whole genome shotgun (WGS) entry which is preliminary data.</text>
</comment>
<keyword evidence="3" id="KW-0808">Transferase</keyword>
<dbReference type="Pfam" id="PF08484">
    <property type="entry name" value="Methyltransf_14"/>
    <property type="match status" value="1"/>
</dbReference>
<feature type="domain" description="Methyltransferase putative zinc binding" evidence="1">
    <location>
        <begin position="3"/>
        <end position="60"/>
    </location>
</feature>
<dbReference type="AlphaFoldDB" id="A0A558ANU6"/>
<evidence type="ECO:0000313" key="4">
    <source>
        <dbReference type="Proteomes" id="UP000318578"/>
    </source>
</evidence>
<dbReference type="Pfam" id="PF08421">
    <property type="entry name" value="Methyltransf_13"/>
    <property type="match status" value="1"/>
</dbReference>
<sequence>MRCRSCHSSDMTEVLDLDNQYLSDFRDDDSRPPKWPLSLVLCQHCGLAQLRDTTPRELMYHDRYGFRSGINEAIRDDLRSIVNQALEVKPDTRQWLDIACNDGTLLSFVPDRLHRVGVDPVSSFERDSRQHADRILVDYFDRHWFETGESYQKFDVVTSISMFYDLDDPNEFVSNVKQVLADDGIWVVQQNYALSMLELGAVDNICHEHVTYWSLAALEHLLNRHDLEVNDVHLSHINGGSFRTLVSHRGARPQNPSVQAQRQNEISYGLSRVETWHNFATRSLKAFAELRQLINSINANGERCYIYGASTRGGTILQAASLTAEDLPFAVERQKAKIGRKMASTGVPIISEERAHRDHPEYMLVMPWFFRDVFVQREREYLESGGKLIFPLPDLEIVSA</sequence>
<dbReference type="Pfam" id="PF13489">
    <property type="entry name" value="Methyltransf_23"/>
    <property type="match status" value="1"/>
</dbReference>
<keyword evidence="4" id="KW-1185">Reference proteome</keyword>
<dbReference type="GO" id="GO:0008168">
    <property type="term" value="F:methyltransferase activity"/>
    <property type="evidence" value="ECO:0007669"/>
    <property type="project" value="UniProtKB-KW"/>
</dbReference>
<dbReference type="Gene3D" id="3.40.50.150">
    <property type="entry name" value="Vaccinia Virus protein VP39"/>
    <property type="match status" value="1"/>
</dbReference>